<evidence type="ECO:0000313" key="1">
    <source>
        <dbReference type="EMBL" id="CAL5997189.1"/>
    </source>
</evidence>
<proteinExistence type="predicted"/>
<accession>A0ABP1HNJ6</accession>
<reference evidence="1 2" key="1">
    <citation type="submission" date="2024-07" db="EMBL/GenBank/DDBJ databases">
        <authorList>
            <person name="Akdeniz Z."/>
        </authorList>
    </citation>
    <scope>NUCLEOTIDE SEQUENCE [LARGE SCALE GENOMIC DNA]</scope>
</reference>
<gene>
    <name evidence="1" type="ORF">HINF_LOCUS15123</name>
</gene>
<dbReference type="EMBL" id="CAXDID020000036">
    <property type="protein sequence ID" value="CAL5997189.1"/>
    <property type="molecule type" value="Genomic_DNA"/>
</dbReference>
<organism evidence="1 2">
    <name type="scientific">Hexamita inflata</name>
    <dbReference type="NCBI Taxonomy" id="28002"/>
    <lineage>
        <taxon>Eukaryota</taxon>
        <taxon>Metamonada</taxon>
        <taxon>Diplomonadida</taxon>
        <taxon>Hexamitidae</taxon>
        <taxon>Hexamitinae</taxon>
        <taxon>Hexamita</taxon>
    </lineage>
</organism>
<sequence>MQVLLKAKIPVPQPAQSHSKYESIKKKVMYNQSQVEESLFDITENSESDESLHLNESSLPTTELTSCNSSVSQCICWDSCSKQDVVLYTQATATKKRSLIKIVTKVIKLDQVVSDPEEDMFTFMFNETK</sequence>
<protein>
    <submittedName>
        <fullName evidence="1">Hypothetical_protein</fullName>
    </submittedName>
</protein>
<name>A0ABP1HNJ6_9EUKA</name>
<evidence type="ECO:0000313" key="2">
    <source>
        <dbReference type="Proteomes" id="UP001642409"/>
    </source>
</evidence>
<dbReference type="Proteomes" id="UP001642409">
    <property type="component" value="Unassembled WGS sequence"/>
</dbReference>
<comment type="caution">
    <text evidence="1">The sequence shown here is derived from an EMBL/GenBank/DDBJ whole genome shotgun (WGS) entry which is preliminary data.</text>
</comment>
<keyword evidence="2" id="KW-1185">Reference proteome</keyword>